<dbReference type="PANTHER" id="PTHR47332:SF4">
    <property type="entry name" value="SET DOMAIN-CONTAINING PROTEIN 5"/>
    <property type="match status" value="1"/>
</dbReference>
<evidence type="ECO:0000313" key="4">
    <source>
        <dbReference type="Proteomes" id="UP000007148"/>
    </source>
</evidence>
<gene>
    <name evidence="3" type="ORF">PIIN_00053</name>
</gene>
<dbReference type="Gene3D" id="2.170.270.10">
    <property type="entry name" value="SET domain"/>
    <property type="match status" value="1"/>
</dbReference>
<feature type="domain" description="SET" evidence="2">
    <location>
        <begin position="20"/>
        <end position="181"/>
    </location>
</feature>
<dbReference type="InParanoid" id="G4T521"/>
<dbReference type="CDD" id="cd20071">
    <property type="entry name" value="SET_SMYD"/>
    <property type="match status" value="1"/>
</dbReference>
<organism evidence="3 4">
    <name type="scientific">Serendipita indica (strain DSM 11827)</name>
    <name type="common">Root endophyte fungus</name>
    <name type="synonym">Piriformospora indica</name>
    <dbReference type="NCBI Taxonomy" id="1109443"/>
    <lineage>
        <taxon>Eukaryota</taxon>
        <taxon>Fungi</taxon>
        <taxon>Dikarya</taxon>
        <taxon>Basidiomycota</taxon>
        <taxon>Agaricomycotina</taxon>
        <taxon>Agaricomycetes</taxon>
        <taxon>Sebacinales</taxon>
        <taxon>Serendipitaceae</taxon>
        <taxon>Serendipita</taxon>
    </lineage>
</organism>
<comment type="caution">
    <text evidence="3">The sequence shown here is derived from an EMBL/GenBank/DDBJ whole genome shotgun (WGS) entry which is preliminary data.</text>
</comment>
<protein>
    <recommendedName>
        <fullName evidence="2">SET domain-containing protein</fullName>
    </recommendedName>
</protein>
<proteinExistence type="predicted"/>
<accession>G4T521</accession>
<dbReference type="AlphaFoldDB" id="G4T521"/>
<dbReference type="InterPro" id="IPR001214">
    <property type="entry name" value="SET_dom"/>
</dbReference>
<evidence type="ECO:0000259" key="2">
    <source>
        <dbReference type="PROSITE" id="PS50280"/>
    </source>
</evidence>
<dbReference type="SMART" id="SM00317">
    <property type="entry name" value="SET"/>
    <property type="match status" value="1"/>
</dbReference>
<dbReference type="Pfam" id="PF00856">
    <property type="entry name" value="SET"/>
    <property type="match status" value="1"/>
</dbReference>
<dbReference type="eggNOG" id="KOG2084">
    <property type="taxonomic scope" value="Eukaryota"/>
</dbReference>
<evidence type="ECO:0000313" key="3">
    <source>
        <dbReference type="EMBL" id="CCA66367.1"/>
    </source>
</evidence>
<dbReference type="PANTHER" id="PTHR47332">
    <property type="entry name" value="SET DOMAIN-CONTAINING PROTEIN 5"/>
    <property type="match status" value="1"/>
</dbReference>
<keyword evidence="4" id="KW-1185">Reference proteome</keyword>
<name>G4T521_SERID</name>
<dbReference type="HOGENOM" id="CLU_516892_0_0_1"/>
<dbReference type="InterPro" id="IPR046341">
    <property type="entry name" value="SET_dom_sf"/>
</dbReference>
<dbReference type="PROSITE" id="PS50280">
    <property type="entry name" value="SET"/>
    <property type="match status" value="1"/>
</dbReference>
<sequence length="527" mass="57934">MQVASTRLLSIPPAASCPLQPISISSSMTLHSGSTRRHGQGAIATRPIQPGQLVHSEEPLVIQEDVRNSQSILSNLCARPTAFTQAYLNLHNAFVESLPEDPILAIFNSNCLPLAPVEPVSRSLSDENGRILAHGVFLQLSRFNNSCTPNASITWDERRGRMTVHALEPIRAGDELTICYGQPLFAVRNERREYLRHLRNFTCTCACCEREDGDEEARKASDARRTELCRLFKAVPFLGHDAPAGIRARTPPLLDDDSLSSGSAPSTPNRFSTPEPFDPNVLRARLLSAAAEAAAVQQQRSSVVDRHVLDTEMRVGNGTRAETGLVMGGQNQNHDHHHHVVPHSHAYAFDARFSNNTAHEQAAVLPPLILQQRQELLLVQLQQRPGMPPIQKKRKRTESSMSSSLASYSSAAANSTNAKLSVVSSQHHQQSSRFHSHSARQAPCAFSPIYPSSSCLYHTDARPSALNQTRPSTMLASDVEMDLADDDDKEREEEQHGCNARLCLNCLVQTADGHKVCIPCLEESIMA</sequence>
<evidence type="ECO:0000256" key="1">
    <source>
        <dbReference type="SAM" id="MobiDB-lite"/>
    </source>
</evidence>
<dbReference type="SUPFAM" id="SSF82199">
    <property type="entry name" value="SET domain"/>
    <property type="match status" value="1"/>
</dbReference>
<feature type="region of interest" description="Disordered" evidence="1">
    <location>
        <begin position="243"/>
        <end position="278"/>
    </location>
</feature>
<dbReference type="STRING" id="1109443.G4T521"/>
<dbReference type="InterPro" id="IPR053185">
    <property type="entry name" value="SET_domain_protein"/>
</dbReference>
<dbReference type="Proteomes" id="UP000007148">
    <property type="component" value="Unassembled WGS sequence"/>
</dbReference>
<feature type="region of interest" description="Disordered" evidence="1">
    <location>
        <begin position="385"/>
        <end position="410"/>
    </location>
</feature>
<dbReference type="OrthoDB" id="265717at2759"/>
<dbReference type="EMBL" id="CAFZ01000001">
    <property type="protein sequence ID" value="CCA66367.1"/>
    <property type="molecule type" value="Genomic_DNA"/>
</dbReference>
<reference evidence="3 4" key="1">
    <citation type="journal article" date="2011" name="PLoS Pathog.">
        <title>Endophytic Life Strategies Decoded by Genome and Transcriptome Analyses of the Mutualistic Root Symbiont Piriformospora indica.</title>
        <authorList>
            <person name="Zuccaro A."/>
            <person name="Lahrmann U."/>
            <person name="Guldener U."/>
            <person name="Langen G."/>
            <person name="Pfiffi S."/>
            <person name="Biedenkopf D."/>
            <person name="Wong P."/>
            <person name="Samans B."/>
            <person name="Grimm C."/>
            <person name="Basiewicz M."/>
            <person name="Murat C."/>
            <person name="Martin F."/>
            <person name="Kogel K.H."/>
        </authorList>
    </citation>
    <scope>NUCLEOTIDE SEQUENCE [LARGE SCALE GENOMIC DNA]</scope>
    <source>
        <strain evidence="3 4">DSM 11827</strain>
    </source>
</reference>
<feature type="compositionally biased region" description="Low complexity" evidence="1">
    <location>
        <begin position="399"/>
        <end position="410"/>
    </location>
</feature>